<dbReference type="PROSITE" id="PS50090">
    <property type="entry name" value="MYB_LIKE"/>
    <property type="match status" value="5"/>
</dbReference>
<dbReference type="GO" id="GO:0042796">
    <property type="term" value="P:snRNA transcription by RNA polymerase III"/>
    <property type="evidence" value="ECO:0007669"/>
    <property type="project" value="TreeGrafter"/>
</dbReference>
<keyword evidence="4" id="KW-0539">Nucleus</keyword>
<keyword evidence="8" id="KW-1185">Reference proteome</keyword>
<feature type="compositionally biased region" description="Acidic residues" evidence="5">
    <location>
        <begin position="40"/>
        <end position="54"/>
    </location>
</feature>
<feature type="domain" description="Myb-like" evidence="6">
    <location>
        <begin position="428"/>
        <end position="479"/>
    </location>
</feature>
<dbReference type="InterPro" id="IPR009057">
    <property type="entry name" value="Homeodomain-like_sf"/>
</dbReference>
<organism evidence="8 9">
    <name type="scientific">Phoenix dactylifera</name>
    <name type="common">Date palm</name>
    <dbReference type="NCBI Taxonomy" id="42345"/>
    <lineage>
        <taxon>Eukaryota</taxon>
        <taxon>Viridiplantae</taxon>
        <taxon>Streptophyta</taxon>
        <taxon>Embryophyta</taxon>
        <taxon>Tracheophyta</taxon>
        <taxon>Spermatophyta</taxon>
        <taxon>Magnoliopsida</taxon>
        <taxon>Liliopsida</taxon>
        <taxon>Arecaceae</taxon>
        <taxon>Coryphoideae</taxon>
        <taxon>Phoeniceae</taxon>
        <taxon>Phoenix</taxon>
    </lineage>
</organism>
<dbReference type="SMART" id="SM00717">
    <property type="entry name" value="SANT"/>
    <property type="match status" value="5"/>
</dbReference>
<dbReference type="OrthoDB" id="2143914at2759"/>
<evidence type="ECO:0000256" key="2">
    <source>
        <dbReference type="ARBA" id="ARBA00023125"/>
    </source>
</evidence>
<evidence type="ECO:0000256" key="1">
    <source>
        <dbReference type="ARBA" id="ARBA00023015"/>
    </source>
</evidence>
<dbReference type="GO" id="GO:0019185">
    <property type="term" value="C:snRNA-activating protein complex"/>
    <property type="evidence" value="ECO:0007669"/>
    <property type="project" value="TreeGrafter"/>
</dbReference>
<dbReference type="Proteomes" id="UP000228380">
    <property type="component" value="Chromosome 11"/>
</dbReference>
<name>A0A8B9AQR7_PHODC</name>
<dbReference type="KEGG" id="pda:103721351"/>
<feature type="region of interest" description="Disordered" evidence="5">
    <location>
        <begin position="613"/>
        <end position="669"/>
    </location>
</feature>
<dbReference type="SUPFAM" id="SSF46689">
    <property type="entry name" value="Homeodomain-like"/>
    <property type="match status" value="3"/>
</dbReference>
<feature type="domain" description="HTH myb-type" evidence="7">
    <location>
        <begin position="533"/>
        <end position="587"/>
    </location>
</feature>
<accession>A0A8B9AQR7</accession>
<feature type="domain" description="Myb-like" evidence="6">
    <location>
        <begin position="533"/>
        <end position="583"/>
    </location>
</feature>
<evidence type="ECO:0000259" key="6">
    <source>
        <dbReference type="PROSITE" id="PS50090"/>
    </source>
</evidence>
<dbReference type="CDD" id="cd00167">
    <property type="entry name" value="SANT"/>
    <property type="match status" value="3"/>
</dbReference>
<feature type="region of interest" description="Disordered" evidence="5">
    <location>
        <begin position="32"/>
        <end position="92"/>
    </location>
</feature>
<dbReference type="InterPro" id="IPR001005">
    <property type="entry name" value="SANT/Myb"/>
</dbReference>
<dbReference type="Gene3D" id="1.10.10.60">
    <property type="entry name" value="Homeodomain-like"/>
    <property type="match status" value="5"/>
</dbReference>
<dbReference type="FunFam" id="1.10.10.60:FF:000016">
    <property type="entry name" value="Transcriptional activator Myb isoform A"/>
    <property type="match status" value="1"/>
</dbReference>
<dbReference type="Pfam" id="PF00249">
    <property type="entry name" value="Myb_DNA-binding"/>
    <property type="match status" value="3"/>
</dbReference>
<dbReference type="InterPro" id="IPR051575">
    <property type="entry name" value="Myb-like_DNA-bd"/>
</dbReference>
<feature type="domain" description="HTH myb-type" evidence="7">
    <location>
        <begin position="487"/>
        <end position="532"/>
    </location>
</feature>
<keyword evidence="2" id="KW-0238">DNA-binding</keyword>
<feature type="domain" description="HTH myb-type" evidence="7">
    <location>
        <begin position="428"/>
        <end position="483"/>
    </location>
</feature>
<dbReference type="PANTHER" id="PTHR46621:SF1">
    <property type="entry name" value="SNRNA-ACTIVATING PROTEIN COMPLEX SUBUNIT 4"/>
    <property type="match status" value="1"/>
</dbReference>
<gene>
    <name evidence="9" type="primary">LOC103721351</name>
</gene>
<dbReference type="PROSITE" id="PS51294">
    <property type="entry name" value="HTH_MYB"/>
    <property type="match status" value="3"/>
</dbReference>
<reference evidence="8" key="1">
    <citation type="journal article" date="2019" name="Nat. Commun.">
        <title>Genome-wide association mapping of date palm fruit traits.</title>
        <authorList>
            <person name="Hazzouri K.M."/>
            <person name="Gros-Balthazard M."/>
            <person name="Flowers J.M."/>
            <person name="Copetti D."/>
            <person name="Lemansour A."/>
            <person name="Lebrun M."/>
            <person name="Masmoudi K."/>
            <person name="Ferrand S."/>
            <person name="Dhar M.I."/>
            <person name="Fresquez Z.A."/>
            <person name="Rosas U."/>
            <person name="Zhang J."/>
            <person name="Talag J."/>
            <person name="Lee S."/>
            <person name="Kudrna D."/>
            <person name="Powell R.F."/>
            <person name="Leitch I.J."/>
            <person name="Krueger R.R."/>
            <person name="Wing R.A."/>
            <person name="Amiri K.M.A."/>
            <person name="Purugganan M.D."/>
        </authorList>
    </citation>
    <scope>NUCLEOTIDE SEQUENCE [LARGE SCALE GENOMIC DNA]</scope>
    <source>
        <strain evidence="8">cv. Khalas</strain>
    </source>
</reference>
<evidence type="ECO:0000256" key="5">
    <source>
        <dbReference type="SAM" id="MobiDB-lite"/>
    </source>
</evidence>
<dbReference type="GeneID" id="103721351"/>
<evidence type="ECO:0000259" key="7">
    <source>
        <dbReference type="PROSITE" id="PS51294"/>
    </source>
</evidence>
<feature type="domain" description="Myb-like" evidence="6">
    <location>
        <begin position="481"/>
        <end position="532"/>
    </location>
</feature>
<evidence type="ECO:0000313" key="9">
    <source>
        <dbReference type="RefSeq" id="XP_038987867.1"/>
    </source>
</evidence>
<sequence>MASSSSSFESGGDEAFDDDMEALRRACMLTGADPAAVNDSDSDSGGESSSTDDVDLLRRLQERFSVPSSDADSLPFIKPLSSRPLPESDEEDDFETLRAIQRRFTQYDSDAQKKKSENFVQDTEMIVADVTSERETRNIVPKNSDSGFTEHAENESYSVNFGGFIQSQFPKSAQFFVDALKKNRSCQKFIRRKLIEIEAKIEENKELKERLKCLMDFQVVCKKKAGHISSQKKDPRGRLISMQKSRKVKDSKASYKKVRALYFGPAENSHVSKFKMVLKRFPVSLRKQKWSNMEKEKLAKGLKQQYQEMLILNSMNFESDVDSNLMSGLSSSDLDVTPEKIRSFLPLVNWDRLASMYVPGRSGEECEARWLNCEDPMINHNPWTILEDKKVLFVVQERGIYNWIDISVALGSHRTPFQCLARYQRSLNPHILNKDWTEDEDAKLHAAVESFGDNNWQIVSSNLEGRTGPQCSNRWRKSLNPDRRKVGRWSVDEDKRLKVAVMLFGAKNWNKIAQFAPGRTQVQCRERWLNCLDPSLNLKGWTEEEDAKLLAAIAEHGYCWSKIATFVPPRTDSQCRRRWKVLLPHEVPLLQAARKMKRTVLISNFVDRESERPAIGPNDFRPVVNFSEAENTDSMGPRKKRPSDNQPKKSRVKSKRSLKENSTADGVISSTETILSDSALVCSKNFNTAEGGIKRSRKKKIK</sequence>
<dbReference type="PANTHER" id="PTHR46621">
    <property type="entry name" value="SNRNA-ACTIVATING PROTEIN COMPLEX SUBUNIT 4"/>
    <property type="match status" value="1"/>
</dbReference>
<feature type="compositionally biased region" description="Polar residues" evidence="5">
    <location>
        <begin position="660"/>
        <end position="669"/>
    </location>
</feature>
<feature type="domain" description="Myb-like" evidence="6">
    <location>
        <begin position="282"/>
        <end position="372"/>
    </location>
</feature>
<proteinExistence type="predicted"/>
<evidence type="ECO:0000313" key="8">
    <source>
        <dbReference type="Proteomes" id="UP000228380"/>
    </source>
</evidence>
<evidence type="ECO:0000256" key="4">
    <source>
        <dbReference type="ARBA" id="ARBA00023242"/>
    </source>
</evidence>
<keyword evidence="3" id="KW-0804">Transcription</keyword>
<feature type="domain" description="Myb-like" evidence="6">
    <location>
        <begin position="375"/>
        <end position="427"/>
    </location>
</feature>
<evidence type="ECO:0000256" key="3">
    <source>
        <dbReference type="ARBA" id="ARBA00023163"/>
    </source>
</evidence>
<reference evidence="9" key="2">
    <citation type="submission" date="2025-08" db="UniProtKB">
        <authorList>
            <consortium name="RefSeq"/>
        </authorList>
    </citation>
    <scope>IDENTIFICATION</scope>
    <source>
        <tissue evidence="9">Young leaves</tissue>
    </source>
</reference>
<dbReference type="GO" id="GO:0000978">
    <property type="term" value="F:RNA polymerase II cis-regulatory region sequence-specific DNA binding"/>
    <property type="evidence" value="ECO:0007669"/>
    <property type="project" value="TreeGrafter"/>
</dbReference>
<protein>
    <submittedName>
        <fullName evidence="9">Myb-like protein L</fullName>
    </submittedName>
</protein>
<dbReference type="GO" id="GO:0001006">
    <property type="term" value="F:RNA polymerase III type 3 promoter sequence-specific DNA binding"/>
    <property type="evidence" value="ECO:0007669"/>
    <property type="project" value="TreeGrafter"/>
</dbReference>
<dbReference type="InterPro" id="IPR017930">
    <property type="entry name" value="Myb_dom"/>
</dbReference>
<dbReference type="RefSeq" id="XP_038987867.1">
    <property type="nucleotide sequence ID" value="XM_039131939.1"/>
</dbReference>
<keyword evidence="1" id="KW-0805">Transcription regulation</keyword>
<dbReference type="GO" id="GO:0042795">
    <property type="term" value="P:snRNA transcription by RNA polymerase II"/>
    <property type="evidence" value="ECO:0007669"/>
    <property type="project" value="TreeGrafter"/>
</dbReference>
<dbReference type="AlphaFoldDB" id="A0A8B9AQR7"/>